<dbReference type="Pfam" id="PF14045">
    <property type="entry name" value="YIEGIA"/>
    <property type="match status" value="1"/>
</dbReference>
<evidence type="ECO:0000313" key="2">
    <source>
        <dbReference type="EMBL" id="CAH1221335.1"/>
    </source>
</evidence>
<keyword evidence="3" id="KW-1185">Reference proteome</keyword>
<accession>A0ABM9CRM3</accession>
<comment type="caution">
    <text evidence="2">The sequence shown here is derived from an EMBL/GenBank/DDBJ whole genome shotgun (WGS) entry which is preliminary data.</text>
</comment>
<keyword evidence="1" id="KW-1133">Transmembrane helix</keyword>
<evidence type="ECO:0000256" key="1">
    <source>
        <dbReference type="SAM" id="Phobius"/>
    </source>
</evidence>
<feature type="transmembrane region" description="Helical" evidence="1">
    <location>
        <begin position="31"/>
        <end position="49"/>
    </location>
</feature>
<keyword evidence="1" id="KW-0812">Transmembrane</keyword>
<reference evidence="2" key="1">
    <citation type="submission" date="2022-01" db="EMBL/GenBank/DDBJ databases">
        <authorList>
            <person name="Criscuolo A."/>
        </authorList>
    </citation>
    <scope>NUCLEOTIDE SEQUENCE</scope>
    <source>
        <strain evidence="2">CIP111893</strain>
    </source>
</reference>
<dbReference type="Proteomes" id="UP000838686">
    <property type="component" value="Unassembled WGS sequence"/>
</dbReference>
<name>A0ABM9CRM3_9BACL</name>
<evidence type="ECO:0000313" key="3">
    <source>
        <dbReference type="Proteomes" id="UP000838686"/>
    </source>
</evidence>
<dbReference type="EMBL" id="CAKMMF010000035">
    <property type="protein sequence ID" value="CAH1221335.1"/>
    <property type="molecule type" value="Genomic_DNA"/>
</dbReference>
<protein>
    <recommendedName>
        <fullName evidence="4">YIEGIA protein</fullName>
    </recommendedName>
</protein>
<gene>
    <name evidence="2" type="ORF">PAECIP111893_04704</name>
</gene>
<keyword evidence="1" id="KW-0472">Membrane</keyword>
<feature type="transmembrane region" description="Helical" evidence="1">
    <location>
        <begin position="142"/>
        <end position="175"/>
    </location>
</feature>
<feature type="transmembrane region" description="Helical" evidence="1">
    <location>
        <begin position="65"/>
        <end position="86"/>
    </location>
</feature>
<organism evidence="2 3">
    <name type="scientific">Paenibacillus plantiphilus</name>
    <dbReference type="NCBI Taxonomy" id="2905650"/>
    <lineage>
        <taxon>Bacteria</taxon>
        <taxon>Bacillati</taxon>
        <taxon>Bacillota</taxon>
        <taxon>Bacilli</taxon>
        <taxon>Bacillales</taxon>
        <taxon>Paenibacillaceae</taxon>
        <taxon>Paenibacillus</taxon>
    </lineage>
</organism>
<proteinExistence type="predicted"/>
<sequence length="326" mass="35310">MAGQTTQTSRALREGQSIMMDLIRWGQPQNALVGILLGLAFGIIARLLMLRTDYRQYPTYPHGRIIHISLGVIAAALGAVAVPALFKKDYTAITFLTLAAQQFRDVRKMERETLSKIDSMELVPRGTTYIEGIAMVFEGRNYLVILTALVTSLTSAGLGLIGGIIAGCLTLILVFKLKSGKMLSHIAEAAVAQVRIDGPDLFVGDIYMMNVGLSSNQELVAERGIGVILTPFNANGKATLSNLGQRQAILFDLATILGVYRDDGEPALVPMAKLDMKDGRLGIFVLPQELDAEKARVVVQRVPILESAVRMPTEASVNKEEGRSNG</sequence>
<dbReference type="InterPro" id="IPR025918">
    <property type="entry name" value="YIEGIA"/>
</dbReference>
<evidence type="ECO:0008006" key="4">
    <source>
        <dbReference type="Google" id="ProtNLM"/>
    </source>
</evidence>